<dbReference type="InterPro" id="IPR018762">
    <property type="entry name" value="ChpT_C"/>
</dbReference>
<dbReference type="Pfam" id="PF10090">
    <property type="entry name" value="HPTransfase"/>
    <property type="match status" value="1"/>
</dbReference>
<dbReference type="AlphaFoldDB" id="A0A7S9LTJ1"/>
<dbReference type="EMBL" id="CP064942">
    <property type="protein sequence ID" value="QPH55014.1"/>
    <property type="molecule type" value="Genomic_DNA"/>
</dbReference>
<sequence length="219" mass="23024">MTSRPSPLSSQSDIAAETPGDDPTGALAALVTSRICHDLISPVGAIDNGVELIEAMNVGTSSPEMVLIGESARSAAAKLRLFRLAFGAAGADGVSRGRELEQLFTDCFTKPRLRFSWAGGPRDMARSEAKMLALALLCADSALPLGGLLTAVTGEKLRIEGTGPRIKLDPRLAAALESPQDVSTFRAGEVQFLLARLQAATIGRPIALDLSEERLTLTI</sequence>
<keyword evidence="4" id="KW-1185">Reference proteome</keyword>
<proteinExistence type="predicted"/>
<feature type="region of interest" description="Disordered" evidence="1">
    <location>
        <begin position="1"/>
        <end position="21"/>
    </location>
</feature>
<evidence type="ECO:0000256" key="1">
    <source>
        <dbReference type="SAM" id="MobiDB-lite"/>
    </source>
</evidence>
<dbReference type="Proteomes" id="UP000594800">
    <property type="component" value="Chromosome"/>
</dbReference>
<keyword evidence="3" id="KW-0808">Transferase</keyword>
<dbReference type="Gene3D" id="1.10.287.130">
    <property type="match status" value="1"/>
</dbReference>
<reference evidence="3 4" key="1">
    <citation type="submission" date="2020-11" db="EMBL/GenBank/DDBJ databases">
        <title>Description of Pontivivens ytuae sp. nov. isolated from deep sea sediment of Mariana Trench.</title>
        <authorList>
            <person name="Wang Z."/>
            <person name="Sun Q.-L."/>
            <person name="Xu X.-D."/>
            <person name="Tang Y.-Z."/>
            <person name="Zhang J."/>
        </authorList>
    </citation>
    <scope>NUCLEOTIDE SEQUENCE [LARGE SCALE GENOMIC DNA]</scope>
    <source>
        <strain evidence="3 4">MT2928</strain>
    </source>
</reference>
<name>A0A7S9LTJ1_9RHOB</name>
<feature type="compositionally biased region" description="Polar residues" evidence="1">
    <location>
        <begin position="1"/>
        <end position="13"/>
    </location>
</feature>
<evidence type="ECO:0000313" key="3">
    <source>
        <dbReference type="EMBL" id="QPH55014.1"/>
    </source>
</evidence>
<dbReference type="RefSeq" id="WP_196104213.1">
    <property type="nucleotide sequence ID" value="NZ_CP064942.1"/>
</dbReference>
<accession>A0A7S9LTJ1</accession>
<feature type="domain" description="Histidine phosphotransferase ChpT C-terminal" evidence="2">
    <location>
        <begin position="98"/>
        <end position="213"/>
    </location>
</feature>
<organism evidence="3 4">
    <name type="scientific">Pontivivens ytuae</name>
    <dbReference type="NCBI Taxonomy" id="2789856"/>
    <lineage>
        <taxon>Bacteria</taxon>
        <taxon>Pseudomonadati</taxon>
        <taxon>Pseudomonadota</taxon>
        <taxon>Alphaproteobacteria</taxon>
        <taxon>Rhodobacterales</taxon>
        <taxon>Paracoccaceae</taxon>
        <taxon>Pontivivens</taxon>
    </lineage>
</organism>
<evidence type="ECO:0000313" key="4">
    <source>
        <dbReference type="Proteomes" id="UP000594800"/>
    </source>
</evidence>
<dbReference type="Gene3D" id="3.30.565.10">
    <property type="entry name" value="Histidine kinase-like ATPase, C-terminal domain"/>
    <property type="match status" value="1"/>
</dbReference>
<dbReference type="InterPro" id="IPR036890">
    <property type="entry name" value="HATPase_C_sf"/>
</dbReference>
<dbReference type="GO" id="GO:0016740">
    <property type="term" value="F:transferase activity"/>
    <property type="evidence" value="ECO:0007669"/>
    <property type="project" value="UniProtKB-KW"/>
</dbReference>
<protein>
    <submittedName>
        <fullName evidence="3">Histidine phosphotransferase</fullName>
    </submittedName>
</protein>
<gene>
    <name evidence="3" type="ORF">I0K15_04480</name>
</gene>
<evidence type="ECO:0000259" key="2">
    <source>
        <dbReference type="Pfam" id="PF10090"/>
    </source>
</evidence>
<dbReference type="KEGG" id="poz:I0K15_04480"/>